<dbReference type="Gene3D" id="3.40.50.2000">
    <property type="entry name" value="Glycogen Phosphorylase B"/>
    <property type="match status" value="2"/>
</dbReference>
<keyword evidence="4" id="KW-1185">Reference proteome</keyword>
<sequence length="365" mass="40883">MVPALGWGGAQVFCIQMCNELVKYPGYDVTLVSMYHHNPDKHLPLSMLDKRVKFVSLGKRKGPDPKIFLRIKKLLGDIKPDVVHTHLHSGYYCFLAYKQLKDFTYNKIHTFHNLVKMDAPWHGRKAYKYFFKNRIIQPISISDEVHDSALKEYGADCNIIQINNGSEPVKPTAAFEEVKEKIDTLKKDAHTKVLINVARISRQKNQQLLLSAMAQLEKDGANVIAIILGDYLPDDKKIYDDLMAMKPGNVHFLGKVTNVSDYLLNSDAFVLSSIFEGLPISLLEALAGGIVPVATPVGGLINIVKPDIGYLSKEVNHDSFLAALKAWLGAGDAHLAQLAENGKALYKKEFSMESCVKKYDVLYHK</sequence>
<dbReference type="Pfam" id="PF00534">
    <property type="entry name" value="Glycos_transf_1"/>
    <property type="match status" value="1"/>
</dbReference>
<dbReference type="InterPro" id="IPR001296">
    <property type="entry name" value="Glyco_trans_1"/>
</dbReference>
<dbReference type="Pfam" id="PF13439">
    <property type="entry name" value="Glyco_transf_4"/>
    <property type="match status" value="1"/>
</dbReference>
<name>A0A931E4S2_9BACT</name>
<feature type="domain" description="Glycosyl transferase family 1" evidence="1">
    <location>
        <begin position="180"/>
        <end position="343"/>
    </location>
</feature>
<dbReference type="EMBL" id="JADWYR010000001">
    <property type="protein sequence ID" value="MBG9374978.1"/>
    <property type="molecule type" value="Genomic_DNA"/>
</dbReference>
<dbReference type="CDD" id="cd03801">
    <property type="entry name" value="GT4_PimA-like"/>
    <property type="match status" value="1"/>
</dbReference>
<protein>
    <submittedName>
        <fullName evidence="3">Glycosyltransferase family 4 protein</fullName>
    </submittedName>
</protein>
<feature type="domain" description="Glycosyltransferase subfamily 4-like N-terminal" evidence="2">
    <location>
        <begin position="7"/>
        <end position="165"/>
    </location>
</feature>
<reference evidence="3" key="1">
    <citation type="submission" date="2020-11" db="EMBL/GenBank/DDBJ databases">
        <title>Bacterial whole genome sequence for Panacibacter sp. DH6.</title>
        <authorList>
            <person name="Le V."/>
            <person name="Ko S."/>
            <person name="Ahn C.-Y."/>
            <person name="Oh H.-M."/>
        </authorList>
    </citation>
    <scope>NUCLEOTIDE SEQUENCE</scope>
    <source>
        <strain evidence="3">DH6</strain>
    </source>
</reference>
<dbReference type="InterPro" id="IPR028098">
    <property type="entry name" value="Glyco_trans_4-like_N"/>
</dbReference>
<dbReference type="InterPro" id="IPR050194">
    <property type="entry name" value="Glycosyltransferase_grp1"/>
</dbReference>
<accession>A0A931E4S2</accession>
<dbReference type="PANTHER" id="PTHR45947:SF3">
    <property type="entry name" value="SULFOQUINOVOSYL TRANSFERASE SQD2"/>
    <property type="match status" value="1"/>
</dbReference>
<dbReference type="SUPFAM" id="SSF53756">
    <property type="entry name" value="UDP-Glycosyltransferase/glycogen phosphorylase"/>
    <property type="match status" value="1"/>
</dbReference>
<comment type="caution">
    <text evidence="3">The sequence shown here is derived from an EMBL/GenBank/DDBJ whole genome shotgun (WGS) entry which is preliminary data.</text>
</comment>
<proteinExistence type="predicted"/>
<dbReference type="RefSeq" id="WP_196989059.1">
    <property type="nucleotide sequence ID" value="NZ_JADWYR010000001.1"/>
</dbReference>
<evidence type="ECO:0000313" key="4">
    <source>
        <dbReference type="Proteomes" id="UP000628448"/>
    </source>
</evidence>
<dbReference type="AlphaFoldDB" id="A0A931E4S2"/>
<evidence type="ECO:0000259" key="2">
    <source>
        <dbReference type="Pfam" id="PF13439"/>
    </source>
</evidence>
<dbReference type="GO" id="GO:0016757">
    <property type="term" value="F:glycosyltransferase activity"/>
    <property type="evidence" value="ECO:0007669"/>
    <property type="project" value="InterPro"/>
</dbReference>
<dbReference type="PANTHER" id="PTHR45947">
    <property type="entry name" value="SULFOQUINOVOSYL TRANSFERASE SQD2"/>
    <property type="match status" value="1"/>
</dbReference>
<dbReference type="Proteomes" id="UP000628448">
    <property type="component" value="Unassembled WGS sequence"/>
</dbReference>
<evidence type="ECO:0000313" key="3">
    <source>
        <dbReference type="EMBL" id="MBG9374978.1"/>
    </source>
</evidence>
<organism evidence="3 4">
    <name type="scientific">Panacibacter microcysteis</name>
    <dbReference type="NCBI Taxonomy" id="2793269"/>
    <lineage>
        <taxon>Bacteria</taxon>
        <taxon>Pseudomonadati</taxon>
        <taxon>Bacteroidota</taxon>
        <taxon>Chitinophagia</taxon>
        <taxon>Chitinophagales</taxon>
        <taxon>Chitinophagaceae</taxon>
        <taxon>Panacibacter</taxon>
    </lineage>
</organism>
<evidence type="ECO:0000259" key="1">
    <source>
        <dbReference type="Pfam" id="PF00534"/>
    </source>
</evidence>
<gene>
    <name evidence="3" type="ORF">I5907_01975</name>
</gene>